<proteinExistence type="predicted"/>
<dbReference type="Proteomes" id="UP000887159">
    <property type="component" value="Unassembled WGS sequence"/>
</dbReference>
<dbReference type="AlphaFoldDB" id="A0A8X7BC07"/>
<keyword evidence="2" id="KW-1185">Reference proteome</keyword>
<name>A0A8X7BC07_TRICX</name>
<evidence type="ECO:0000313" key="1">
    <source>
        <dbReference type="EMBL" id="GFY25067.1"/>
    </source>
</evidence>
<protein>
    <submittedName>
        <fullName evidence="1">Uncharacterized protein</fullName>
    </submittedName>
</protein>
<sequence length="83" mass="9420">MQKTNSIHVVWLCGMLKIPKVPAWLGFSRKNQIPYSVCIVRAQVPPSGGGKWASKLLCGHWYSNYMVSYYKVIPIPEECSGKY</sequence>
<organism evidence="1 2">
    <name type="scientific">Trichonephila clavipes</name>
    <name type="common">Golden silk orbweaver</name>
    <name type="synonym">Nephila clavipes</name>
    <dbReference type="NCBI Taxonomy" id="2585209"/>
    <lineage>
        <taxon>Eukaryota</taxon>
        <taxon>Metazoa</taxon>
        <taxon>Ecdysozoa</taxon>
        <taxon>Arthropoda</taxon>
        <taxon>Chelicerata</taxon>
        <taxon>Arachnida</taxon>
        <taxon>Araneae</taxon>
        <taxon>Araneomorphae</taxon>
        <taxon>Entelegynae</taxon>
        <taxon>Araneoidea</taxon>
        <taxon>Nephilidae</taxon>
        <taxon>Trichonephila</taxon>
    </lineage>
</organism>
<evidence type="ECO:0000313" key="2">
    <source>
        <dbReference type="Proteomes" id="UP000887159"/>
    </source>
</evidence>
<reference evidence="1" key="1">
    <citation type="submission" date="2020-08" db="EMBL/GenBank/DDBJ databases">
        <title>Multicomponent nature underlies the extraordinary mechanical properties of spider dragline silk.</title>
        <authorList>
            <person name="Kono N."/>
            <person name="Nakamura H."/>
            <person name="Mori M."/>
            <person name="Yoshida Y."/>
            <person name="Ohtoshi R."/>
            <person name="Malay A.D."/>
            <person name="Moran D.A.P."/>
            <person name="Tomita M."/>
            <person name="Numata K."/>
            <person name="Arakawa K."/>
        </authorList>
    </citation>
    <scope>NUCLEOTIDE SEQUENCE</scope>
</reference>
<comment type="caution">
    <text evidence="1">The sequence shown here is derived from an EMBL/GenBank/DDBJ whole genome shotgun (WGS) entry which is preliminary data.</text>
</comment>
<accession>A0A8X7BC07</accession>
<gene>
    <name evidence="1" type="ORF">TNCV_2692581</name>
</gene>
<dbReference type="EMBL" id="BMAU01021370">
    <property type="protein sequence ID" value="GFY25067.1"/>
    <property type="molecule type" value="Genomic_DNA"/>
</dbReference>